<dbReference type="PATRIC" id="fig|83552.4.peg.2150"/>
<dbReference type="AlphaFoldDB" id="A0A0C1E653"/>
<evidence type="ECO:0000313" key="1">
    <source>
        <dbReference type="EMBL" id="KIA76787.1"/>
    </source>
</evidence>
<dbReference type="Proteomes" id="UP000031307">
    <property type="component" value="Unassembled WGS sequence"/>
</dbReference>
<proteinExistence type="predicted"/>
<sequence>MSFWNFNSLNLQKPFRALEKIKKFISSNFALILDKDSGLFILINKPEFTKVFNENLNLIQTTLKQRITADEFIEKLEKKEINFPSNENHLITGILLGYGTHNSIIFVEEFVSGSEGVYSGIQKTLREETIKSQAFRDRDERLLVVQSVNFAVDNSHPETIALREKYNQM</sequence>
<evidence type="ECO:0000313" key="2">
    <source>
        <dbReference type="Proteomes" id="UP000031307"/>
    </source>
</evidence>
<reference evidence="1 2" key="1">
    <citation type="journal article" date="2014" name="Mol. Biol. Evol.">
        <title>Massive expansion of Ubiquitination-related gene families within the Chlamydiae.</title>
        <authorList>
            <person name="Domman D."/>
            <person name="Collingro A."/>
            <person name="Lagkouvardos I."/>
            <person name="Gehre L."/>
            <person name="Weinmaier T."/>
            <person name="Rattei T."/>
            <person name="Subtil A."/>
            <person name="Horn M."/>
        </authorList>
    </citation>
    <scope>NUCLEOTIDE SEQUENCE [LARGE SCALE GENOMIC DNA]</scope>
    <source>
        <strain evidence="1 2">OEW1</strain>
    </source>
</reference>
<name>A0A0C1E653_9BACT</name>
<accession>A0A0C1E653</accession>
<organism evidence="1 2">
    <name type="scientific">Parachlamydia acanthamoebae</name>
    <dbReference type="NCBI Taxonomy" id="83552"/>
    <lineage>
        <taxon>Bacteria</taxon>
        <taxon>Pseudomonadati</taxon>
        <taxon>Chlamydiota</taxon>
        <taxon>Chlamydiia</taxon>
        <taxon>Parachlamydiales</taxon>
        <taxon>Parachlamydiaceae</taxon>
        <taxon>Parachlamydia</taxon>
    </lineage>
</organism>
<gene>
    <name evidence="1" type="ORF">DB43_HK00600</name>
</gene>
<dbReference type="EMBL" id="JSAM01000106">
    <property type="protein sequence ID" value="KIA76787.1"/>
    <property type="molecule type" value="Genomic_DNA"/>
</dbReference>
<protein>
    <submittedName>
        <fullName evidence="1">Uncharacterized protein</fullName>
    </submittedName>
</protein>
<comment type="caution">
    <text evidence="1">The sequence shown here is derived from an EMBL/GenBank/DDBJ whole genome shotgun (WGS) entry which is preliminary data.</text>
</comment>